<evidence type="ECO:0000313" key="5">
    <source>
        <dbReference type="Proteomes" id="UP001642406"/>
    </source>
</evidence>
<reference evidence="4 5" key="1">
    <citation type="submission" date="2024-01" db="EMBL/GenBank/DDBJ databases">
        <authorList>
            <person name="Allen C."/>
            <person name="Tagirdzhanova G."/>
        </authorList>
    </citation>
    <scope>NUCLEOTIDE SEQUENCE [LARGE SCALE GENOMIC DNA]</scope>
</reference>
<feature type="compositionally biased region" description="Low complexity" evidence="2">
    <location>
        <begin position="8"/>
        <end position="23"/>
    </location>
</feature>
<accession>A0ABP0AVK4</accession>
<dbReference type="PANTHER" id="PTHR31834">
    <property type="entry name" value="INITIATION-SPECIFIC ALPHA-1,6-MANNOSYLTRANSFERASE"/>
    <property type="match status" value="1"/>
</dbReference>
<feature type="region of interest" description="Disordered" evidence="2">
    <location>
        <begin position="76"/>
        <end position="105"/>
    </location>
</feature>
<dbReference type="InterPro" id="IPR039367">
    <property type="entry name" value="Och1-like"/>
</dbReference>
<proteinExistence type="inferred from homology"/>
<evidence type="ECO:0000313" key="4">
    <source>
        <dbReference type="EMBL" id="CAK7211301.1"/>
    </source>
</evidence>
<dbReference type="EMBL" id="CAWUHC010000006">
    <property type="protein sequence ID" value="CAK7211301.1"/>
    <property type="molecule type" value="Genomic_DNA"/>
</dbReference>
<dbReference type="Proteomes" id="UP001642406">
    <property type="component" value="Unassembled WGS sequence"/>
</dbReference>
<gene>
    <name evidence="4" type="ORF">SBRCBS47491_001077</name>
</gene>
<keyword evidence="3" id="KW-1133">Transmembrane helix</keyword>
<sequence length="463" mass="51717">MLPRWTSDDSSAQDTTSTSPTRAAASFLMRPRFSGARFRRLLIALASLVVISICIFHFSPDQSQLLTVPDGMRHLPWNRPSSDRTSSASPTDGKAAGIDKPQGELSPLDADKFVTDATTRLPHIPAKIWQIYLDFKPSAISVTYLTSWLFHSPSYSYTILDKAGALGLVSRLAGMANTEGAERRVPIYPDIEVKPLAVEEETNTEDNERSKKDNGDEDDKDDKEEEEQTLEKRKSDQPHVELRESSPVQMRDLSFARDVLKQYEAMSRRVLRADFLRYLVLALEGGVYSDVDTYIVRDIRDWVPEKFRAETHLIVGLEADSSPPVKGTTYEVQFCQWTLSSAPNHPTMWTMLDRILAKIRSIKGGILSTKLTDKDVLAITGPAAWTEVVFEHLDQVAGTGVGQPRITWETLSGMKEPQLYGDTLVLPIDGFATGVPHSHASGGKSEQTLVRHQFQGKWRDDKG</sequence>
<dbReference type="InterPro" id="IPR007577">
    <property type="entry name" value="GlycoTrfase_DXD_sugar-bd_CS"/>
</dbReference>
<comment type="similarity">
    <text evidence="1">Belongs to the glycosyltransferase 32 family.</text>
</comment>
<dbReference type="SUPFAM" id="SSF53448">
    <property type="entry name" value="Nucleotide-diphospho-sugar transferases"/>
    <property type="match status" value="1"/>
</dbReference>
<evidence type="ECO:0008006" key="6">
    <source>
        <dbReference type="Google" id="ProtNLM"/>
    </source>
</evidence>
<evidence type="ECO:0000256" key="3">
    <source>
        <dbReference type="SAM" id="Phobius"/>
    </source>
</evidence>
<evidence type="ECO:0000256" key="1">
    <source>
        <dbReference type="ARBA" id="ARBA00009003"/>
    </source>
</evidence>
<feature type="compositionally biased region" description="Acidic residues" evidence="2">
    <location>
        <begin position="215"/>
        <end position="228"/>
    </location>
</feature>
<comment type="caution">
    <text evidence="4">The sequence shown here is derived from an EMBL/GenBank/DDBJ whole genome shotgun (WGS) entry which is preliminary data.</text>
</comment>
<keyword evidence="5" id="KW-1185">Reference proteome</keyword>
<organism evidence="4 5">
    <name type="scientific">Sporothrix bragantina</name>
    <dbReference type="NCBI Taxonomy" id="671064"/>
    <lineage>
        <taxon>Eukaryota</taxon>
        <taxon>Fungi</taxon>
        <taxon>Dikarya</taxon>
        <taxon>Ascomycota</taxon>
        <taxon>Pezizomycotina</taxon>
        <taxon>Sordariomycetes</taxon>
        <taxon>Sordariomycetidae</taxon>
        <taxon>Ophiostomatales</taxon>
        <taxon>Ophiostomataceae</taxon>
        <taxon>Sporothrix</taxon>
    </lineage>
</organism>
<dbReference type="PANTHER" id="PTHR31834:SF8">
    <property type="entry name" value="TRANSFERASE, PUTATIVE (AFU_ORTHOLOGUE AFUA_6G14040)-RELATED"/>
    <property type="match status" value="1"/>
</dbReference>
<feature type="region of interest" description="Disordered" evidence="2">
    <location>
        <begin position="196"/>
        <end position="247"/>
    </location>
</feature>
<feature type="region of interest" description="Disordered" evidence="2">
    <location>
        <begin position="437"/>
        <end position="463"/>
    </location>
</feature>
<name>A0ABP0AVK4_9PEZI</name>
<keyword evidence="3" id="KW-0812">Transmembrane</keyword>
<keyword evidence="3" id="KW-0472">Membrane</keyword>
<protein>
    <recommendedName>
        <fullName evidence="6">Initiation-specific alpha-1,6-mannosyltransferase</fullName>
    </recommendedName>
</protein>
<evidence type="ECO:0000256" key="2">
    <source>
        <dbReference type="SAM" id="MobiDB-lite"/>
    </source>
</evidence>
<feature type="transmembrane region" description="Helical" evidence="3">
    <location>
        <begin position="38"/>
        <end position="58"/>
    </location>
</feature>
<dbReference type="Gene3D" id="3.90.550.20">
    <property type="match status" value="1"/>
</dbReference>
<feature type="region of interest" description="Disordered" evidence="2">
    <location>
        <begin position="1"/>
        <end position="23"/>
    </location>
</feature>
<dbReference type="Pfam" id="PF04488">
    <property type="entry name" value="Gly_transf_sug"/>
    <property type="match status" value="1"/>
</dbReference>
<feature type="compositionally biased region" description="Polar residues" evidence="2">
    <location>
        <begin position="79"/>
        <end position="90"/>
    </location>
</feature>
<feature type="compositionally biased region" description="Basic and acidic residues" evidence="2">
    <location>
        <begin position="229"/>
        <end position="244"/>
    </location>
</feature>
<dbReference type="InterPro" id="IPR029044">
    <property type="entry name" value="Nucleotide-diphossugar_trans"/>
</dbReference>